<evidence type="ECO:0000313" key="6">
    <source>
        <dbReference type="Proteomes" id="UP000694402"/>
    </source>
</evidence>
<dbReference type="Gene3D" id="3.40.50.150">
    <property type="entry name" value="Vaccinia Virus protein VP39"/>
    <property type="match status" value="1"/>
</dbReference>
<dbReference type="InterPro" id="IPR050362">
    <property type="entry name" value="Cation-dep_OMT"/>
</dbReference>
<sequence>NGCDFLTGIRSAHPGKSHSQAKNNPVLRYVKTLEDPWSIMLVASERAQLMANLAKLINTSKTIEIGMYQTLNIALVVPASGHALWSGKVDDPAPDDLTSQAVDKLNKKLHNDQGIDLSSLWTMDSPWPSNANQIKSNVIGHIHMVSRCFMGV</sequence>
<dbReference type="GO" id="GO:0032259">
    <property type="term" value="P:methylation"/>
    <property type="evidence" value="ECO:0007669"/>
    <property type="project" value="UniProtKB-KW"/>
</dbReference>
<evidence type="ECO:0000256" key="4">
    <source>
        <dbReference type="ARBA" id="ARBA00023453"/>
    </source>
</evidence>
<protein>
    <submittedName>
        <fullName evidence="5">Uncharacterized protein</fullName>
    </submittedName>
</protein>
<evidence type="ECO:0000256" key="3">
    <source>
        <dbReference type="ARBA" id="ARBA00022691"/>
    </source>
</evidence>
<dbReference type="Pfam" id="PF01596">
    <property type="entry name" value="Methyltransf_3"/>
    <property type="match status" value="1"/>
</dbReference>
<organism evidence="5 6">
    <name type="scientific">Oncorhynchus tshawytscha</name>
    <name type="common">Chinook salmon</name>
    <name type="synonym">Salmo tshawytscha</name>
    <dbReference type="NCBI Taxonomy" id="74940"/>
    <lineage>
        <taxon>Eukaryota</taxon>
        <taxon>Metazoa</taxon>
        <taxon>Chordata</taxon>
        <taxon>Craniata</taxon>
        <taxon>Vertebrata</taxon>
        <taxon>Euteleostomi</taxon>
        <taxon>Actinopterygii</taxon>
        <taxon>Neopterygii</taxon>
        <taxon>Teleostei</taxon>
        <taxon>Protacanthopterygii</taxon>
        <taxon>Salmoniformes</taxon>
        <taxon>Salmonidae</taxon>
        <taxon>Salmoninae</taxon>
        <taxon>Oncorhynchus</taxon>
    </lineage>
</organism>
<keyword evidence="6" id="KW-1185">Reference proteome</keyword>
<dbReference type="AlphaFoldDB" id="A0AAZ3S5E7"/>
<keyword evidence="2" id="KW-0808">Transferase</keyword>
<dbReference type="PANTHER" id="PTHR10509:SF93">
    <property type="entry name" value="CATECHOL O-METHYLTRANSFERASE DOMAIN-CONTAINING PROTEIN 1"/>
    <property type="match status" value="1"/>
</dbReference>
<accession>A0AAZ3S5E7</accession>
<evidence type="ECO:0000313" key="5">
    <source>
        <dbReference type="Ensembl" id="ENSOTSP00005148345.1"/>
    </source>
</evidence>
<reference evidence="5" key="2">
    <citation type="submission" date="2025-08" db="UniProtKB">
        <authorList>
            <consortium name="Ensembl"/>
        </authorList>
    </citation>
    <scope>IDENTIFICATION</scope>
</reference>
<reference evidence="6" key="1">
    <citation type="journal article" date="2018" name="PLoS ONE">
        <title>Chinook salmon (Oncorhynchus tshawytscha) genome and transcriptome.</title>
        <authorList>
            <person name="Christensen K.A."/>
            <person name="Leong J.S."/>
            <person name="Sakhrani D."/>
            <person name="Biagi C.A."/>
            <person name="Minkley D.R."/>
            <person name="Withler R.E."/>
            <person name="Rondeau E.B."/>
            <person name="Koop B.F."/>
            <person name="Devlin R.H."/>
        </authorList>
    </citation>
    <scope>NUCLEOTIDE SEQUENCE [LARGE SCALE GENOMIC DNA]</scope>
</reference>
<evidence type="ECO:0000256" key="2">
    <source>
        <dbReference type="ARBA" id="ARBA00022679"/>
    </source>
</evidence>
<keyword evidence="1" id="KW-0489">Methyltransferase</keyword>
<proteinExistence type="inferred from homology"/>
<dbReference type="InterPro" id="IPR002935">
    <property type="entry name" value="SAM_O-MeTrfase"/>
</dbReference>
<dbReference type="PANTHER" id="PTHR10509">
    <property type="entry name" value="O-METHYLTRANSFERASE-RELATED"/>
    <property type="match status" value="1"/>
</dbReference>
<dbReference type="Proteomes" id="UP000694402">
    <property type="component" value="Unassembled WGS sequence"/>
</dbReference>
<evidence type="ECO:0000256" key="1">
    <source>
        <dbReference type="ARBA" id="ARBA00022603"/>
    </source>
</evidence>
<name>A0AAZ3S5E7_ONCTS</name>
<comment type="similarity">
    <text evidence="4">Belongs to the class I-like SAM-binding methyltransferase superfamily. Cation-dependent O-methyltransferase family.</text>
</comment>
<dbReference type="GO" id="GO:0008171">
    <property type="term" value="F:O-methyltransferase activity"/>
    <property type="evidence" value="ECO:0007669"/>
    <property type="project" value="InterPro"/>
</dbReference>
<reference evidence="5" key="3">
    <citation type="submission" date="2025-09" db="UniProtKB">
        <authorList>
            <consortium name="Ensembl"/>
        </authorList>
    </citation>
    <scope>IDENTIFICATION</scope>
</reference>
<dbReference type="Ensembl" id="ENSOTST00005190084.1">
    <property type="protein sequence ID" value="ENSOTSP00005148345.1"/>
    <property type="gene ID" value="ENSOTSG00005053276.1"/>
</dbReference>
<keyword evidence="3" id="KW-0949">S-adenosyl-L-methionine</keyword>
<dbReference type="InterPro" id="IPR029063">
    <property type="entry name" value="SAM-dependent_MTases_sf"/>
</dbReference>
<dbReference type="GO" id="GO:0008757">
    <property type="term" value="F:S-adenosylmethionine-dependent methyltransferase activity"/>
    <property type="evidence" value="ECO:0007669"/>
    <property type="project" value="TreeGrafter"/>
</dbReference>
<dbReference type="GeneTree" id="ENSGT00970000197203"/>